<evidence type="ECO:0000313" key="6">
    <source>
        <dbReference type="Proteomes" id="UP000695022"/>
    </source>
</evidence>
<comment type="caution">
    <text evidence="4">Lacks conserved residue(s) required for the propagation of feature annotation.</text>
</comment>
<keyword evidence="3 4" id="KW-1015">Disulfide bond</keyword>
<evidence type="ECO:0000313" key="7">
    <source>
        <dbReference type="RefSeq" id="XP_014678250.1"/>
    </source>
</evidence>
<dbReference type="PROSITE" id="PS50923">
    <property type="entry name" value="SUSHI"/>
    <property type="match status" value="2"/>
</dbReference>
<accession>A0ABM1F1C9</accession>
<dbReference type="InterPro" id="IPR035976">
    <property type="entry name" value="Sushi/SCR/CCP_sf"/>
</dbReference>
<dbReference type="CDD" id="cd00033">
    <property type="entry name" value="CCP"/>
    <property type="match status" value="1"/>
</dbReference>
<dbReference type="InterPro" id="IPR000436">
    <property type="entry name" value="Sushi_SCR_CCP_dom"/>
</dbReference>
<feature type="disulfide bond" evidence="4">
    <location>
        <begin position="109"/>
        <end position="136"/>
    </location>
</feature>
<reference evidence="7" key="1">
    <citation type="submission" date="2025-08" db="UniProtKB">
        <authorList>
            <consortium name="RefSeq"/>
        </authorList>
    </citation>
    <scope>IDENTIFICATION</scope>
</reference>
<dbReference type="PANTHER" id="PTHR45656">
    <property type="entry name" value="PROTEIN CBR-CLEC-78"/>
    <property type="match status" value="1"/>
</dbReference>
<gene>
    <name evidence="7" type="primary">LOC106818048</name>
</gene>
<keyword evidence="6" id="KW-1185">Reference proteome</keyword>
<evidence type="ECO:0000256" key="2">
    <source>
        <dbReference type="ARBA" id="ARBA00022737"/>
    </source>
</evidence>
<dbReference type="InterPro" id="IPR051277">
    <property type="entry name" value="SEZ6_CSMD_C4BPB_Regulators"/>
</dbReference>
<keyword evidence="2" id="KW-0677">Repeat</keyword>
<feature type="domain" description="Sushi" evidence="5">
    <location>
        <begin position="1"/>
        <end position="54"/>
    </location>
</feature>
<dbReference type="Proteomes" id="UP000695022">
    <property type="component" value="Unplaced"/>
</dbReference>
<dbReference type="SUPFAM" id="SSF57535">
    <property type="entry name" value="Complement control module/SCR domain"/>
    <property type="match status" value="2"/>
</dbReference>
<dbReference type="Pfam" id="PF00084">
    <property type="entry name" value="Sushi"/>
    <property type="match status" value="2"/>
</dbReference>
<evidence type="ECO:0000256" key="3">
    <source>
        <dbReference type="ARBA" id="ARBA00023157"/>
    </source>
</evidence>
<sequence>MGEYDYRSYIRKTVIQGKQIRYACNKSYKVKNGPPGATCVHGEWRPRKMPVCEPEASLLEIEDNESTLGDADGLRKCDHPGNPVHGELVQKPGVDKYHYLVGDILEFRCNEGYRLIGKSHIKCKNNGQWSREVPRCEGMGRYRT</sequence>
<dbReference type="GeneID" id="106818048"/>
<keyword evidence="1" id="KW-0732">Signal</keyword>
<proteinExistence type="predicted"/>
<keyword evidence="4" id="KW-0768">Sushi</keyword>
<protein>
    <submittedName>
        <fullName evidence="7">Complement receptor type 2-like</fullName>
    </submittedName>
</protein>
<feature type="domain" description="Sushi" evidence="5">
    <location>
        <begin position="75"/>
        <end position="138"/>
    </location>
</feature>
<dbReference type="PANTHER" id="PTHR45656:SF4">
    <property type="entry name" value="PROTEIN CBR-CLEC-78"/>
    <property type="match status" value="1"/>
</dbReference>
<dbReference type="SMART" id="SM00032">
    <property type="entry name" value="CCP"/>
    <property type="match status" value="2"/>
</dbReference>
<dbReference type="RefSeq" id="XP_014678250.1">
    <property type="nucleotide sequence ID" value="XM_014822764.1"/>
</dbReference>
<evidence type="ECO:0000256" key="1">
    <source>
        <dbReference type="ARBA" id="ARBA00022729"/>
    </source>
</evidence>
<evidence type="ECO:0000256" key="4">
    <source>
        <dbReference type="PROSITE-ProRule" id="PRU00302"/>
    </source>
</evidence>
<organism evidence="6 7">
    <name type="scientific">Priapulus caudatus</name>
    <name type="common">Priapulid worm</name>
    <dbReference type="NCBI Taxonomy" id="37621"/>
    <lineage>
        <taxon>Eukaryota</taxon>
        <taxon>Metazoa</taxon>
        <taxon>Ecdysozoa</taxon>
        <taxon>Scalidophora</taxon>
        <taxon>Priapulida</taxon>
        <taxon>Priapulimorpha</taxon>
        <taxon>Priapulimorphida</taxon>
        <taxon>Priapulidae</taxon>
        <taxon>Priapulus</taxon>
    </lineage>
</organism>
<dbReference type="Gene3D" id="2.10.70.10">
    <property type="entry name" value="Complement Module, domain 1"/>
    <property type="match status" value="2"/>
</dbReference>
<evidence type="ECO:0000259" key="5">
    <source>
        <dbReference type="PROSITE" id="PS50923"/>
    </source>
</evidence>
<name>A0ABM1F1C9_PRICU</name>